<reference evidence="3" key="1">
    <citation type="submission" date="2016-10" db="EMBL/GenBank/DDBJ databases">
        <authorList>
            <person name="Varghese N."/>
            <person name="Submissions S."/>
        </authorList>
    </citation>
    <scope>NUCLEOTIDE SEQUENCE [LARGE SCALE GENOMIC DNA]</scope>
    <source>
        <strain evidence="3">CGMCC 1.12402</strain>
    </source>
</reference>
<dbReference type="GeneID" id="99987558"/>
<dbReference type="EMBL" id="FOIR01000002">
    <property type="protein sequence ID" value="SEW32522.1"/>
    <property type="molecule type" value="Genomic_DNA"/>
</dbReference>
<evidence type="ECO:0000313" key="3">
    <source>
        <dbReference type="Proteomes" id="UP000199437"/>
    </source>
</evidence>
<dbReference type="OrthoDB" id="8595425at2"/>
<proteinExistence type="predicted"/>
<name>A0A1I0QY87_9BACT</name>
<dbReference type="RefSeq" id="WP_090259262.1">
    <property type="nucleotide sequence ID" value="NZ_FOIR01000002.1"/>
</dbReference>
<dbReference type="AlphaFoldDB" id="A0A1I0QY87"/>
<dbReference type="STRING" id="1267423.SAMN05216290_2873"/>
<gene>
    <name evidence="2" type="ORF">SAMN05216290_2873</name>
</gene>
<organism evidence="2 3">
    <name type="scientific">Roseivirga pacifica</name>
    <dbReference type="NCBI Taxonomy" id="1267423"/>
    <lineage>
        <taxon>Bacteria</taxon>
        <taxon>Pseudomonadati</taxon>
        <taxon>Bacteroidota</taxon>
        <taxon>Cytophagia</taxon>
        <taxon>Cytophagales</taxon>
        <taxon>Roseivirgaceae</taxon>
        <taxon>Roseivirga</taxon>
    </lineage>
</organism>
<accession>A0A1I0QY87</accession>
<keyword evidence="3" id="KW-1185">Reference proteome</keyword>
<dbReference type="Pfam" id="PF13788">
    <property type="entry name" value="DUF4180"/>
    <property type="match status" value="1"/>
</dbReference>
<feature type="domain" description="DUF4180" evidence="1">
    <location>
        <begin position="9"/>
        <end position="113"/>
    </location>
</feature>
<sequence length="119" mass="13485">MQTITHKINNSTFVEVLSDELVINTIEDGTDLLANLYYQGFDGVIFHQQNVTPTFFDLKTKMAGELLQKASNFRMRVIIIGDFEQVESKSLQDFIRESNRGNLVNFVSSLSEVTTPPHS</sequence>
<evidence type="ECO:0000313" key="2">
    <source>
        <dbReference type="EMBL" id="SEW32522.1"/>
    </source>
</evidence>
<dbReference type="Proteomes" id="UP000199437">
    <property type="component" value="Unassembled WGS sequence"/>
</dbReference>
<dbReference type="InterPro" id="IPR025438">
    <property type="entry name" value="DUF4180"/>
</dbReference>
<protein>
    <recommendedName>
        <fullName evidence="1">DUF4180 domain-containing protein</fullName>
    </recommendedName>
</protein>
<evidence type="ECO:0000259" key="1">
    <source>
        <dbReference type="Pfam" id="PF13788"/>
    </source>
</evidence>